<evidence type="ECO:0000313" key="2">
    <source>
        <dbReference type="Proteomes" id="UP001221757"/>
    </source>
</evidence>
<proteinExistence type="predicted"/>
<dbReference type="Proteomes" id="UP001221757">
    <property type="component" value="Unassembled WGS sequence"/>
</dbReference>
<comment type="caution">
    <text evidence="1">The sequence shown here is derived from an EMBL/GenBank/DDBJ whole genome shotgun (WGS) entry which is preliminary data.</text>
</comment>
<keyword evidence="2" id="KW-1185">Reference proteome</keyword>
<sequence>MCLARRVICGRLANSSAPPIVVGLMWIEDPNRTRLGPKQTDRVGRLSQDFLERIVSLLQNDLDAQNLESGLNRLFQFTYCCAHSPETSLPQTILEADLAHIVPFDITPGAPSNDVVARLVQTLNTYHLDESSDHQLIREASEMVTFEINVLSNASAGTMPELAASVSAGHRGTRGEVQYHALRGLSTILAGRDDRDTLEDLRGSRPNEGSIVRLHKHFALFAATGGSPTTPSYYPRQRFQKYNTNSAVAVLTQRGSMRTISSSIPDINHLKVPFLRALVSSGIALSRTVTNFFFGTVRYQPIPADTPRDGVFTGLQHEEEAQRCGADEIGGRKKMAWKS</sequence>
<dbReference type="EMBL" id="JARKIE010000052">
    <property type="protein sequence ID" value="KAJ7692420.1"/>
    <property type="molecule type" value="Genomic_DNA"/>
</dbReference>
<dbReference type="AlphaFoldDB" id="A0AAD7DII2"/>
<accession>A0AAD7DII2</accession>
<protein>
    <submittedName>
        <fullName evidence="1">Uncharacterized protein</fullName>
    </submittedName>
</protein>
<evidence type="ECO:0000313" key="1">
    <source>
        <dbReference type="EMBL" id="KAJ7692420.1"/>
    </source>
</evidence>
<organism evidence="1 2">
    <name type="scientific">Mycena rosella</name>
    <name type="common">Pink bonnet</name>
    <name type="synonym">Agaricus rosellus</name>
    <dbReference type="NCBI Taxonomy" id="1033263"/>
    <lineage>
        <taxon>Eukaryota</taxon>
        <taxon>Fungi</taxon>
        <taxon>Dikarya</taxon>
        <taxon>Basidiomycota</taxon>
        <taxon>Agaricomycotina</taxon>
        <taxon>Agaricomycetes</taxon>
        <taxon>Agaricomycetidae</taxon>
        <taxon>Agaricales</taxon>
        <taxon>Marasmiineae</taxon>
        <taxon>Mycenaceae</taxon>
        <taxon>Mycena</taxon>
    </lineage>
</organism>
<gene>
    <name evidence="1" type="ORF">B0H17DRAFT_1179295</name>
</gene>
<name>A0AAD7DII2_MYCRO</name>
<reference evidence="1" key="1">
    <citation type="submission" date="2023-03" db="EMBL/GenBank/DDBJ databases">
        <title>Massive genome expansion in bonnet fungi (Mycena s.s.) driven by repeated elements and novel gene families across ecological guilds.</title>
        <authorList>
            <consortium name="Lawrence Berkeley National Laboratory"/>
            <person name="Harder C.B."/>
            <person name="Miyauchi S."/>
            <person name="Viragh M."/>
            <person name="Kuo A."/>
            <person name="Thoen E."/>
            <person name="Andreopoulos B."/>
            <person name="Lu D."/>
            <person name="Skrede I."/>
            <person name="Drula E."/>
            <person name="Henrissat B."/>
            <person name="Morin E."/>
            <person name="Kohler A."/>
            <person name="Barry K."/>
            <person name="LaButti K."/>
            <person name="Morin E."/>
            <person name="Salamov A."/>
            <person name="Lipzen A."/>
            <person name="Mereny Z."/>
            <person name="Hegedus B."/>
            <person name="Baldrian P."/>
            <person name="Stursova M."/>
            <person name="Weitz H."/>
            <person name="Taylor A."/>
            <person name="Grigoriev I.V."/>
            <person name="Nagy L.G."/>
            <person name="Martin F."/>
            <person name="Kauserud H."/>
        </authorList>
    </citation>
    <scope>NUCLEOTIDE SEQUENCE</scope>
    <source>
        <strain evidence="1">CBHHK067</strain>
    </source>
</reference>